<proteinExistence type="predicted"/>
<dbReference type="PANTHER" id="PTHR35564:SF4">
    <property type="entry name" value="CYTOPLASMIC PROTEIN"/>
    <property type="match status" value="1"/>
</dbReference>
<accession>A0ABT5B573</accession>
<evidence type="ECO:0000313" key="3">
    <source>
        <dbReference type="Proteomes" id="UP001217838"/>
    </source>
</evidence>
<evidence type="ECO:0000256" key="1">
    <source>
        <dbReference type="SAM" id="MobiDB-lite"/>
    </source>
</evidence>
<protein>
    <submittedName>
        <fullName evidence="2">Type VI secretion system baseplate subunit TssG</fullName>
    </submittedName>
</protein>
<dbReference type="InterPro" id="IPR010732">
    <property type="entry name" value="T6SS_TssG-like"/>
</dbReference>
<name>A0ABT5B573_9BACT</name>
<evidence type="ECO:0000313" key="2">
    <source>
        <dbReference type="EMBL" id="MDC0669268.1"/>
    </source>
</evidence>
<keyword evidence="3" id="KW-1185">Reference proteome</keyword>
<gene>
    <name evidence="2" type="ORF">POL58_16060</name>
</gene>
<organism evidence="2 3">
    <name type="scientific">Nannocystis radixulma</name>
    <dbReference type="NCBI Taxonomy" id="2995305"/>
    <lineage>
        <taxon>Bacteria</taxon>
        <taxon>Pseudomonadati</taxon>
        <taxon>Myxococcota</taxon>
        <taxon>Polyangia</taxon>
        <taxon>Nannocystales</taxon>
        <taxon>Nannocystaceae</taxon>
        <taxon>Nannocystis</taxon>
    </lineage>
</organism>
<dbReference type="EMBL" id="JAQNDN010000007">
    <property type="protein sequence ID" value="MDC0669268.1"/>
    <property type="molecule type" value="Genomic_DNA"/>
</dbReference>
<reference evidence="2 3" key="1">
    <citation type="submission" date="2022-11" db="EMBL/GenBank/DDBJ databases">
        <title>Minimal conservation of predation-associated metabolite biosynthetic gene clusters underscores biosynthetic potential of Myxococcota including descriptions for ten novel species: Archangium lansinium sp. nov., Myxococcus landrumus sp. nov., Nannocystis bai.</title>
        <authorList>
            <person name="Ahearne A."/>
            <person name="Stevens C."/>
            <person name="Dowd S."/>
        </authorList>
    </citation>
    <scope>NUCLEOTIDE SEQUENCE [LARGE SCALE GENOMIC DNA]</scope>
    <source>
        <strain evidence="2 3">NCELM</strain>
    </source>
</reference>
<dbReference type="Proteomes" id="UP001217838">
    <property type="component" value="Unassembled WGS sequence"/>
</dbReference>
<dbReference type="RefSeq" id="WP_271999024.1">
    <property type="nucleotide sequence ID" value="NZ_JAQNDN010000007.1"/>
</dbReference>
<comment type="caution">
    <text evidence="2">The sequence shown here is derived from an EMBL/GenBank/DDBJ whole genome shotgun (WGS) entry which is preliminary data.</text>
</comment>
<sequence>MAAAAEHPTDLSPRPGLGAAASRELAGAGGPPAALAAELLRQWQLARRIDVWALLAAIDRAGVARELAGDPGRTFHAGEVTAIPEAIGPGLAVRVPFLGLLGLDTPLPEFAVAAIEDAPQLQRLLGAFERRLLAHLHRALRRCAYPAACTPERDDLGSRRLIDLAARGTAAHELAPRVWLKLLRHAPGRLRTASGLAAALHCLFAADLGDAAVTIVECVPHAGDLPESELSRIGRASTGLGQRFVLGCHAADGDGWFRVRIATLSVTRARPFLRGGDALRRLFAAVAALVGPLLRFDVEVVLAPGAAPRMRLGGPPPRLGVDTWTIHLPRLLSVRHDDPG</sequence>
<dbReference type="PANTHER" id="PTHR35564">
    <property type="match status" value="1"/>
</dbReference>
<feature type="region of interest" description="Disordered" evidence="1">
    <location>
        <begin position="1"/>
        <end position="25"/>
    </location>
</feature>
<dbReference type="Pfam" id="PF06996">
    <property type="entry name" value="T6SS_TssG"/>
    <property type="match status" value="1"/>
</dbReference>